<dbReference type="InterPro" id="IPR036183">
    <property type="entry name" value="YajQ-like_sf"/>
</dbReference>
<accession>A0A0K0GQD7</accession>
<evidence type="ECO:0000313" key="4">
    <source>
        <dbReference type="EMBL" id="ACD61129.1"/>
    </source>
</evidence>
<dbReference type="InterPro" id="IPR035571">
    <property type="entry name" value="UPF0234-like_C"/>
</dbReference>
<gene>
    <name evidence="4" type="primary">yajQ</name>
    <name evidence="4" type="ordered locus">PXO_03091</name>
</gene>
<evidence type="ECO:0000256" key="1">
    <source>
        <dbReference type="ARBA" id="ARBA00022741"/>
    </source>
</evidence>
<dbReference type="Gene3D" id="3.30.70.990">
    <property type="entry name" value="YajQ-like, domain 2"/>
    <property type="match status" value="1"/>
</dbReference>
<comment type="function">
    <text evidence="3">Nucleotide-binding protein.</text>
</comment>
<dbReference type="GO" id="GO:0000166">
    <property type="term" value="F:nucleotide binding"/>
    <property type="evidence" value="ECO:0007669"/>
    <property type="project" value="UniProtKB-UniRule"/>
</dbReference>
<evidence type="ECO:0000313" key="5">
    <source>
        <dbReference type="Proteomes" id="UP000001740"/>
    </source>
</evidence>
<name>A0A0K0GQD7_XANOP</name>
<proteinExistence type="inferred from homology"/>
<dbReference type="Proteomes" id="UP000001740">
    <property type="component" value="Chromosome"/>
</dbReference>
<dbReference type="HAMAP" id="MF_00632">
    <property type="entry name" value="UPF0234"/>
    <property type="match status" value="1"/>
</dbReference>
<dbReference type="Gene3D" id="3.30.70.860">
    <property type="match status" value="1"/>
</dbReference>
<dbReference type="GO" id="GO:0005829">
    <property type="term" value="C:cytosol"/>
    <property type="evidence" value="ECO:0007669"/>
    <property type="project" value="TreeGrafter"/>
</dbReference>
<dbReference type="HOGENOM" id="CLU_099839_1_0_6"/>
<reference evidence="4 5" key="1">
    <citation type="journal article" date="2008" name="BMC Genomics">
        <title>Genome sequence and rapid evolution of the rice pathogen Xanthomonas oryzae pv. oryzae PXO99A.</title>
        <authorList>
            <person name="Salzberg S.L."/>
            <person name="Sommer D.D."/>
            <person name="Schatz M.C."/>
            <person name="Phillippy A.M."/>
            <person name="Rabinowicz P.D."/>
            <person name="Tsuge S."/>
            <person name="Furutani A."/>
            <person name="Ochiai H."/>
            <person name="Delcher A.L."/>
            <person name="Kelley D."/>
            <person name="Madupu R."/>
            <person name="Puiu D."/>
            <person name="Radune D."/>
            <person name="Shumway M."/>
            <person name="Trapnell C."/>
            <person name="Aparna G."/>
            <person name="Jha G."/>
            <person name="Pandey A."/>
            <person name="Patil P.B."/>
            <person name="Ishihara H."/>
            <person name="Meyer D.F."/>
            <person name="Szurek B."/>
            <person name="Verdier V."/>
            <person name="Koebnik R."/>
            <person name="Dow J.M."/>
            <person name="Ryan R.P."/>
            <person name="Hirata H."/>
            <person name="Tsuyumu S."/>
            <person name="Won Lee S."/>
            <person name="Seo Y.S."/>
            <person name="Sriariyanum M."/>
            <person name="Ronald P.C."/>
            <person name="Sonti R.V."/>
            <person name="Van Sluys M.A."/>
            <person name="Leach J.E."/>
            <person name="White F.F."/>
            <person name="Bogdanove A.J."/>
        </authorList>
    </citation>
    <scope>NUCLEOTIDE SEQUENCE [LARGE SCALE GENOMIC DNA]</scope>
    <source>
        <strain evidence="4 5">PXO99A</strain>
    </source>
</reference>
<dbReference type="AlphaFoldDB" id="A0A0K0GQD7"/>
<dbReference type="SUPFAM" id="SSF89963">
    <property type="entry name" value="YajQ-like"/>
    <property type="match status" value="2"/>
</dbReference>
<dbReference type="KEGG" id="xop:PXO_03091"/>
<dbReference type="PANTHER" id="PTHR30476">
    <property type="entry name" value="UPF0234 PROTEIN YAJQ"/>
    <property type="match status" value="1"/>
</dbReference>
<keyword evidence="1 3" id="KW-0547">Nucleotide-binding</keyword>
<dbReference type="InterPro" id="IPR007551">
    <property type="entry name" value="YajQ/Smlt4090-like"/>
</dbReference>
<dbReference type="Pfam" id="PF04461">
    <property type="entry name" value="YajQ"/>
    <property type="match status" value="1"/>
</dbReference>
<dbReference type="NCBIfam" id="NF003819">
    <property type="entry name" value="PRK05412.1"/>
    <property type="match status" value="1"/>
</dbReference>
<evidence type="ECO:0000256" key="2">
    <source>
        <dbReference type="ARBA" id="ARBA00093450"/>
    </source>
</evidence>
<sequence length="172" mass="19452">MAAAFQLQELCMPSFDVVSEVNKHELTNAVDQANRELDTRFDFKGVQAKFELEDGKVINQSAPSDFQVKQMTDILRARLLARGIDVRCLEFGDMETNLAGARQKVTVKQGIEQKQAKQLVAKLKEAKLKVEAQINGDKLRITGKKRDDLQDAIALLKKADFELPLQFDNFRD</sequence>
<organism evidence="4 5">
    <name type="scientific">Xanthomonas oryzae pv. oryzae (strain PXO99A)</name>
    <dbReference type="NCBI Taxonomy" id="360094"/>
    <lineage>
        <taxon>Bacteria</taxon>
        <taxon>Pseudomonadati</taxon>
        <taxon>Pseudomonadota</taxon>
        <taxon>Gammaproteobacteria</taxon>
        <taxon>Lysobacterales</taxon>
        <taxon>Lysobacteraceae</taxon>
        <taxon>Xanthomonas</taxon>
    </lineage>
</organism>
<dbReference type="EMBL" id="CP000967">
    <property type="protein sequence ID" value="ACD61129.1"/>
    <property type="molecule type" value="Genomic_DNA"/>
</dbReference>
<comment type="similarity">
    <text evidence="2 3">Belongs to the YajQ family.</text>
</comment>
<dbReference type="InterPro" id="IPR035570">
    <property type="entry name" value="UPF0234_N"/>
</dbReference>
<dbReference type="CDD" id="cd11740">
    <property type="entry name" value="YajQ_like"/>
    <property type="match status" value="1"/>
</dbReference>
<dbReference type="PANTHER" id="PTHR30476:SF0">
    <property type="entry name" value="UPF0234 PROTEIN YAJQ"/>
    <property type="match status" value="1"/>
</dbReference>
<protein>
    <recommendedName>
        <fullName evidence="3">Nucleotide-binding protein PXO_03091</fullName>
    </recommendedName>
</protein>
<dbReference type="FunFam" id="3.30.70.990:FF:000001">
    <property type="entry name" value="UPF0234 protein YajQ"/>
    <property type="match status" value="1"/>
</dbReference>
<dbReference type="eggNOG" id="COG1666">
    <property type="taxonomic scope" value="Bacteria"/>
</dbReference>
<evidence type="ECO:0000256" key="3">
    <source>
        <dbReference type="HAMAP-Rule" id="MF_00632"/>
    </source>
</evidence>